<reference evidence="1 2" key="1">
    <citation type="journal article" date="2019" name="Genome Biol. Evol.">
        <title>Insights into the evolution of the New World diploid cottons (Gossypium, subgenus Houzingenia) based on genome sequencing.</title>
        <authorList>
            <person name="Grover C.E."/>
            <person name="Arick M.A. 2nd"/>
            <person name="Thrash A."/>
            <person name="Conover J.L."/>
            <person name="Sanders W.S."/>
            <person name="Peterson D.G."/>
            <person name="Frelichowski J.E."/>
            <person name="Scheffler J.A."/>
            <person name="Scheffler B.E."/>
            <person name="Wendel J.F."/>
        </authorList>
    </citation>
    <scope>NUCLEOTIDE SEQUENCE [LARGE SCALE GENOMIC DNA]</scope>
    <source>
        <strain evidence="1">8</strain>
        <tissue evidence="1">Leaf</tissue>
    </source>
</reference>
<protein>
    <submittedName>
        <fullName evidence="1">Uncharacterized protein</fullName>
    </submittedName>
</protein>
<dbReference type="Proteomes" id="UP000593568">
    <property type="component" value="Unassembled WGS sequence"/>
</dbReference>
<gene>
    <name evidence="1" type="ORF">Gotri_009023</name>
</gene>
<accession>A0A7J9EL55</accession>
<name>A0A7J9EL55_9ROSI</name>
<organism evidence="1 2">
    <name type="scientific">Gossypium trilobum</name>
    <dbReference type="NCBI Taxonomy" id="34281"/>
    <lineage>
        <taxon>Eukaryota</taxon>
        <taxon>Viridiplantae</taxon>
        <taxon>Streptophyta</taxon>
        <taxon>Embryophyta</taxon>
        <taxon>Tracheophyta</taxon>
        <taxon>Spermatophyta</taxon>
        <taxon>Magnoliopsida</taxon>
        <taxon>eudicotyledons</taxon>
        <taxon>Gunneridae</taxon>
        <taxon>Pentapetalae</taxon>
        <taxon>rosids</taxon>
        <taxon>malvids</taxon>
        <taxon>Malvales</taxon>
        <taxon>Malvaceae</taxon>
        <taxon>Malvoideae</taxon>
        <taxon>Gossypium</taxon>
    </lineage>
</organism>
<proteinExistence type="predicted"/>
<dbReference type="EMBL" id="JABEZW010000008">
    <property type="protein sequence ID" value="MBA0773769.1"/>
    <property type="molecule type" value="Genomic_DNA"/>
</dbReference>
<keyword evidence="2" id="KW-1185">Reference proteome</keyword>
<evidence type="ECO:0000313" key="2">
    <source>
        <dbReference type="Proteomes" id="UP000593568"/>
    </source>
</evidence>
<feature type="non-terminal residue" evidence="1">
    <location>
        <position position="129"/>
    </location>
</feature>
<dbReference type="AlphaFoldDB" id="A0A7J9EL55"/>
<comment type="caution">
    <text evidence="1">The sequence shown here is derived from an EMBL/GenBank/DDBJ whole genome shotgun (WGS) entry which is preliminary data.</text>
</comment>
<evidence type="ECO:0000313" key="1">
    <source>
        <dbReference type="EMBL" id="MBA0773769.1"/>
    </source>
</evidence>
<sequence>MKLSVDEVIEKYVGSFGLSQMLQVVLVSFSWVFDSQNTLVTIFTDAQPSGWRCKTSAINASLSSSWCMNDTAGGGGNEGQLAGHVCGLAAGSWEWTGGNSATTIAEWDLICHRKFLAAIPTSLFFIGSI</sequence>